<evidence type="ECO:0000256" key="1">
    <source>
        <dbReference type="SAM" id="MobiDB-lite"/>
    </source>
</evidence>
<dbReference type="Proteomes" id="UP000677228">
    <property type="component" value="Unassembled WGS sequence"/>
</dbReference>
<organism evidence="3 4">
    <name type="scientific">Didymodactylos carnosus</name>
    <dbReference type="NCBI Taxonomy" id="1234261"/>
    <lineage>
        <taxon>Eukaryota</taxon>
        <taxon>Metazoa</taxon>
        <taxon>Spiralia</taxon>
        <taxon>Gnathifera</taxon>
        <taxon>Rotifera</taxon>
        <taxon>Eurotatoria</taxon>
        <taxon>Bdelloidea</taxon>
        <taxon>Philodinida</taxon>
        <taxon>Philodinidae</taxon>
        <taxon>Didymodactylos</taxon>
    </lineage>
</organism>
<dbReference type="EMBL" id="CAJOBA010058596">
    <property type="protein sequence ID" value="CAF4309501.1"/>
    <property type="molecule type" value="Genomic_DNA"/>
</dbReference>
<dbReference type="Proteomes" id="UP000682733">
    <property type="component" value="Unassembled WGS sequence"/>
</dbReference>
<protein>
    <submittedName>
        <fullName evidence="3">Uncharacterized protein</fullName>
    </submittedName>
</protein>
<evidence type="ECO:0000313" key="2">
    <source>
        <dbReference type="EMBL" id="CAF1522660.1"/>
    </source>
</evidence>
<feature type="region of interest" description="Disordered" evidence="1">
    <location>
        <begin position="214"/>
        <end position="253"/>
    </location>
</feature>
<evidence type="ECO:0000313" key="3">
    <source>
        <dbReference type="EMBL" id="CAF4309501.1"/>
    </source>
</evidence>
<sequence length="313" mass="36069">KFDKKECQVVIKKYGVDRDEMLHLIERWTQKVIEEFKQNEEYFKIVLKKKWDKKELKGITLDASNYQTKTLFDIIKKLKESDLNEKLNMLAKDVLLNDSIKDSIELKLKTADLIDESLQTIMLIEKVHQYSNDNRPANVKIIPPKNTKVSMATKQSVPKINIPKMEDIRELNGIPQTNDRTNKQNGDQPRPTNLGPFDDLYNLGAYNAVVPPPLSSSSTTATNDRLPLSSSSSSTRPKPNNSLRENEKGTGLTQYTTESYSSTATQASHLVKFDKKECQVVIKKYGVDRDEMLHLIERWTQKVIEEFKQNEEY</sequence>
<dbReference type="EMBL" id="CAJNOK010036452">
    <property type="protein sequence ID" value="CAF1522660.1"/>
    <property type="molecule type" value="Genomic_DNA"/>
</dbReference>
<name>A0A8S2TX06_9BILA</name>
<feature type="region of interest" description="Disordered" evidence="1">
    <location>
        <begin position="173"/>
        <end position="198"/>
    </location>
</feature>
<comment type="caution">
    <text evidence="3">The sequence shown here is derived from an EMBL/GenBank/DDBJ whole genome shotgun (WGS) entry which is preliminary data.</text>
</comment>
<reference evidence="3" key="1">
    <citation type="submission" date="2021-02" db="EMBL/GenBank/DDBJ databases">
        <authorList>
            <person name="Nowell W R."/>
        </authorList>
    </citation>
    <scope>NUCLEOTIDE SEQUENCE</scope>
</reference>
<proteinExistence type="predicted"/>
<gene>
    <name evidence="2" type="ORF">OVA965_LOCUS37860</name>
    <name evidence="3" type="ORF">TMI583_LOCUS38983</name>
</gene>
<evidence type="ECO:0000313" key="4">
    <source>
        <dbReference type="Proteomes" id="UP000682733"/>
    </source>
</evidence>
<feature type="non-terminal residue" evidence="3">
    <location>
        <position position="1"/>
    </location>
</feature>
<feature type="non-terminal residue" evidence="3">
    <location>
        <position position="313"/>
    </location>
</feature>
<dbReference type="AlphaFoldDB" id="A0A8S2TX06"/>
<accession>A0A8S2TX06</accession>
<feature type="compositionally biased region" description="Polar residues" evidence="1">
    <location>
        <begin position="174"/>
        <end position="191"/>
    </location>
</feature>